<dbReference type="EMBL" id="CM007386">
    <property type="protein sequence ID" value="ONK66761.1"/>
    <property type="molecule type" value="Genomic_DNA"/>
</dbReference>
<evidence type="ECO:0000313" key="1">
    <source>
        <dbReference type="EMBL" id="ONK66761.1"/>
    </source>
</evidence>
<protein>
    <submittedName>
        <fullName evidence="1">Uncharacterized protein</fullName>
    </submittedName>
</protein>
<name>A0A5P1EQC5_ASPOF</name>
<sequence>MSFGDCLNELMGSGEKYDERRKKVKEIAEMAMNAMSFNIETTRTILQVTQGKVEGDPDPCIISIEDNDRIVTTITGNKLRSIYLLRGVGARRCRYTSLSTACMVAPSTSMRPMTPTSVPSSFIQPLVVFLGLELINRATCYLVGKIDQTLYRQVTTKLLSILPQSQLEIVLPHIIPSLYDMIPDDLFMEIVP</sequence>
<keyword evidence="2" id="KW-1185">Reference proteome</keyword>
<proteinExistence type="predicted"/>
<reference evidence="2" key="1">
    <citation type="journal article" date="2017" name="Nat. Commun.">
        <title>The asparagus genome sheds light on the origin and evolution of a young Y chromosome.</title>
        <authorList>
            <person name="Harkess A."/>
            <person name="Zhou J."/>
            <person name="Xu C."/>
            <person name="Bowers J.E."/>
            <person name="Van der Hulst R."/>
            <person name="Ayyampalayam S."/>
            <person name="Mercati F."/>
            <person name="Riccardi P."/>
            <person name="McKain M.R."/>
            <person name="Kakrana A."/>
            <person name="Tang H."/>
            <person name="Ray J."/>
            <person name="Groenendijk J."/>
            <person name="Arikit S."/>
            <person name="Mathioni S.M."/>
            <person name="Nakano M."/>
            <person name="Shan H."/>
            <person name="Telgmann-Rauber A."/>
            <person name="Kanno A."/>
            <person name="Yue Z."/>
            <person name="Chen H."/>
            <person name="Li W."/>
            <person name="Chen Y."/>
            <person name="Xu X."/>
            <person name="Zhang Y."/>
            <person name="Luo S."/>
            <person name="Chen H."/>
            <person name="Gao J."/>
            <person name="Mao Z."/>
            <person name="Pires J.C."/>
            <person name="Luo M."/>
            <person name="Kudrna D."/>
            <person name="Wing R.A."/>
            <person name="Meyers B.C."/>
            <person name="Yi K."/>
            <person name="Kong H."/>
            <person name="Lavrijsen P."/>
            <person name="Sunseri F."/>
            <person name="Falavigna A."/>
            <person name="Ye Y."/>
            <person name="Leebens-Mack J.H."/>
            <person name="Chen G."/>
        </authorList>
    </citation>
    <scope>NUCLEOTIDE SEQUENCE [LARGE SCALE GENOMIC DNA]</scope>
    <source>
        <strain evidence="2">cv. DH0086</strain>
    </source>
</reference>
<dbReference type="Proteomes" id="UP000243459">
    <property type="component" value="Chromosome 6"/>
</dbReference>
<dbReference type="AlphaFoldDB" id="A0A5P1EQC5"/>
<evidence type="ECO:0000313" key="2">
    <source>
        <dbReference type="Proteomes" id="UP000243459"/>
    </source>
</evidence>
<organism evidence="1 2">
    <name type="scientific">Asparagus officinalis</name>
    <name type="common">Garden asparagus</name>
    <dbReference type="NCBI Taxonomy" id="4686"/>
    <lineage>
        <taxon>Eukaryota</taxon>
        <taxon>Viridiplantae</taxon>
        <taxon>Streptophyta</taxon>
        <taxon>Embryophyta</taxon>
        <taxon>Tracheophyta</taxon>
        <taxon>Spermatophyta</taxon>
        <taxon>Magnoliopsida</taxon>
        <taxon>Liliopsida</taxon>
        <taxon>Asparagales</taxon>
        <taxon>Asparagaceae</taxon>
        <taxon>Asparagoideae</taxon>
        <taxon>Asparagus</taxon>
    </lineage>
</organism>
<dbReference type="Gramene" id="ONK66761">
    <property type="protein sequence ID" value="ONK66761"/>
    <property type="gene ID" value="A4U43_C06F11670"/>
</dbReference>
<accession>A0A5P1EQC5</accession>
<gene>
    <name evidence="1" type="ORF">A4U43_C06F11670</name>
</gene>